<name>A0A9D9HN06_9SPIR</name>
<keyword evidence="2" id="KW-0472">Membrane</keyword>
<feature type="transmembrane region" description="Helical" evidence="2">
    <location>
        <begin position="7"/>
        <end position="29"/>
    </location>
</feature>
<protein>
    <submittedName>
        <fullName evidence="3">Uncharacterized protein</fullName>
    </submittedName>
</protein>
<evidence type="ECO:0000313" key="3">
    <source>
        <dbReference type="EMBL" id="MBO8456853.1"/>
    </source>
</evidence>
<reference evidence="3" key="2">
    <citation type="journal article" date="2021" name="PeerJ">
        <title>Extensive microbial diversity within the chicken gut microbiome revealed by metagenomics and culture.</title>
        <authorList>
            <person name="Gilroy R."/>
            <person name="Ravi A."/>
            <person name="Getino M."/>
            <person name="Pursley I."/>
            <person name="Horton D.L."/>
            <person name="Alikhan N.F."/>
            <person name="Baker D."/>
            <person name="Gharbi K."/>
            <person name="Hall N."/>
            <person name="Watson M."/>
            <person name="Adriaenssens E.M."/>
            <person name="Foster-Nyarko E."/>
            <person name="Jarju S."/>
            <person name="Secka A."/>
            <person name="Antonio M."/>
            <person name="Oren A."/>
            <person name="Chaudhuri R.R."/>
            <person name="La Ragione R."/>
            <person name="Hildebrand F."/>
            <person name="Pallen M.J."/>
        </authorList>
    </citation>
    <scope>NUCLEOTIDE SEQUENCE</scope>
    <source>
        <strain evidence="3">10532</strain>
    </source>
</reference>
<feature type="non-terminal residue" evidence="3">
    <location>
        <position position="499"/>
    </location>
</feature>
<feature type="region of interest" description="Disordered" evidence="1">
    <location>
        <begin position="431"/>
        <end position="499"/>
    </location>
</feature>
<feature type="compositionally biased region" description="Acidic residues" evidence="1">
    <location>
        <begin position="453"/>
        <end position="463"/>
    </location>
</feature>
<keyword evidence="2" id="KW-0812">Transmembrane</keyword>
<dbReference type="AlphaFoldDB" id="A0A9D9HN06"/>
<comment type="caution">
    <text evidence="3">The sequence shown here is derived from an EMBL/GenBank/DDBJ whole genome shotgun (WGS) entry which is preliminary data.</text>
</comment>
<organism evidence="3 4">
    <name type="scientific">Candidatus Gallitreponema excrementavium</name>
    <dbReference type="NCBI Taxonomy" id="2840840"/>
    <lineage>
        <taxon>Bacteria</taxon>
        <taxon>Pseudomonadati</taxon>
        <taxon>Spirochaetota</taxon>
        <taxon>Spirochaetia</taxon>
        <taxon>Spirochaetales</taxon>
        <taxon>Candidatus Gallitreponema</taxon>
    </lineage>
</organism>
<keyword evidence="2" id="KW-1133">Transmembrane helix</keyword>
<feature type="compositionally biased region" description="Acidic residues" evidence="1">
    <location>
        <begin position="482"/>
        <end position="499"/>
    </location>
</feature>
<sequence>MTTGKKTALSLLISVIIFSLSAIFLYSGVFEKIETRFYQPAVINGIVESLNTVEKSLDEYHRMNFLRFGDFLSKESVKVSFLPNPGQKAITERNGFTGKLFEQNPGLKGIRFIDFQGRGVHYSTYKNDVLATNKNVTAFKNYDQLDTNVRYQEISQEENSTGELFLDESKEEILYLLPFIDNYNAYQGTAVFYVSVRDLENFLVTRNLIKQGESLILFNSKENNLKGLVKSLSVIGKKLVLEIQNLEGIGIPGNTSFADENGNSYMLLTVKNSPYEIFTGEIANDELFLFPDSAKNLLLVTIVITVFLAFFLLFNIRQDSYSIIHQRVIELEKEIIREYINHRDNLTWDKLLDEMEMKKGAVSREIKKALGTGWKKHGALIDDYFNESWEELISVLWEKKENSGNQESINEIKKMLEEMLSKGAVFKAQEPSFREKPENLVSLPAEQDKTGEEVLEELPEAGEQEPVTLSEQAEQEKNGVEPLEEPLEETLEELPEAGE</sequence>
<accession>A0A9D9HN06</accession>
<evidence type="ECO:0000313" key="4">
    <source>
        <dbReference type="Proteomes" id="UP000823638"/>
    </source>
</evidence>
<dbReference type="Proteomes" id="UP000823638">
    <property type="component" value="Unassembled WGS sequence"/>
</dbReference>
<gene>
    <name evidence="3" type="ORF">IAA81_01335</name>
</gene>
<feature type="transmembrane region" description="Helical" evidence="2">
    <location>
        <begin position="297"/>
        <end position="316"/>
    </location>
</feature>
<evidence type="ECO:0000256" key="2">
    <source>
        <dbReference type="SAM" id="Phobius"/>
    </source>
</evidence>
<reference evidence="3" key="1">
    <citation type="submission" date="2020-10" db="EMBL/GenBank/DDBJ databases">
        <authorList>
            <person name="Gilroy R."/>
        </authorList>
    </citation>
    <scope>NUCLEOTIDE SEQUENCE</scope>
    <source>
        <strain evidence="3">10532</strain>
    </source>
</reference>
<evidence type="ECO:0000256" key="1">
    <source>
        <dbReference type="SAM" id="MobiDB-lite"/>
    </source>
</evidence>
<dbReference type="EMBL" id="JADIMM010000020">
    <property type="protein sequence ID" value="MBO8456853.1"/>
    <property type="molecule type" value="Genomic_DNA"/>
</dbReference>
<proteinExistence type="predicted"/>